<dbReference type="EMBL" id="RJKE01000001">
    <property type="protein sequence ID" value="ROO82860.1"/>
    <property type="molecule type" value="Genomic_DNA"/>
</dbReference>
<dbReference type="InterPro" id="IPR009057">
    <property type="entry name" value="Homeodomain-like_sf"/>
</dbReference>
<dbReference type="Proteomes" id="UP000272400">
    <property type="component" value="Unassembled WGS sequence"/>
</dbReference>
<dbReference type="InterPro" id="IPR036271">
    <property type="entry name" value="Tet_transcr_reg_TetR-rel_C_sf"/>
</dbReference>
<accession>A0A3N1CNG5</accession>
<dbReference type="OrthoDB" id="329481at2"/>
<comment type="caution">
    <text evidence="6">The sequence shown here is derived from an EMBL/GenBank/DDBJ whole genome shotgun (WGS) entry which is preliminary data.</text>
</comment>
<dbReference type="GO" id="GO:0003700">
    <property type="term" value="F:DNA-binding transcription factor activity"/>
    <property type="evidence" value="ECO:0007669"/>
    <property type="project" value="TreeGrafter"/>
</dbReference>
<evidence type="ECO:0000313" key="6">
    <source>
        <dbReference type="EMBL" id="ROO82860.1"/>
    </source>
</evidence>
<dbReference type="RefSeq" id="WP_123661830.1">
    <property type="nucleotide sequence ID" value="NZ_RJKE01000001.1"/>
</dbReference>
<dbReference type="SUPFAM" id="SSF48498">
    <property type="entry name" value="Tetracyclin repressor-like, C-terminal domain"/>
    <property type="match status" value="1"/>
</dbReference>
<dbReference type="PANTHER" id="PTHR30055:SF151">
    <property type="entry name" value="TRANSCRIPTIONAL REGULATORY PROTEIN"/>
    <property type="match status" value="1"/>
</dbReference>
<evidence type="ECO:0000259" key="5">
    <source>
        <dbReference type="PROSITE" id="PS50977"/>
    </source>
</evidence>
<evidence type="ECO:0000256" key="3">
    <source>
        <dbReference type="ARBA" id="ARBA00023163"/>
    </source>
</evidence>
<keyword evidence="3" id="KW-0804">Transcription</keyword>
<dbReference type="Pfam" id="PF02909">
    <property type="entry name" value="TetR_C_1"/>
    <property type="match status" value="1"/>
</dbReference>
<proteinExistence type="predicted"/>
<dbReference type="PROSITE" id="PS50977">
    <property type="entry name" value="HTH_TETR_2"/>
    <property type="match status" value="1"/>
</dbReference>
<dbReference type="InterPro" id="IPR050109">
    <property type="entry name" value="HTH-type_TetR-like_transc_reg"/>
</dbReference>
<dbReference type="Gene3D" id="1.10.10.60">
    <property type="entry name" value="Homeodomain-like"/>
    <property type="match status" value="1"/>
</dbReference>
<dbReference type="InterPro" id="IPR001647">
    <property type="entry name" value="HTH_TetR"/>
</dbReference>
<name>A0A3N1CNG5_9ACTN</name>
<dbReference type="InterPro" id="IPR004111">
    <property type="entry name" value="Repressor_TetR_C"/>
</dbReference>
<dbReference type="PANTHER" id="PTHR30055">
    <property type="entry name" value="HTH-TYPE TRANSCRIPTIONAL REGULATOR RUTR"/>
    <property type="match status" value="1"/>
</dbReference>
<gene>
    <name evidence="6" type="ORF">EDD29_0345</name>
</gene>
<feature type="domain" description="HTH tetR-type" evidence="5">
    <location>
        <begin position="6"/>
        <end position="66"/>
    </location>
</feature>
<feature type="DNA-binding region" description="H-T-H motif" evidence="4">
    <location>
        <begin position="29"/>
        <end position="48"/>
    </location>
</feature>
<evidence type="ECO:0000313" key="7">
    <source>
        <dbReference type="Proteomes" id="UP000272400"/>
    </source>
</evidence>
<keyword evidence="1" id="KW-0805">Transcription regulation</keyword>
<dbReference type="SUPFAM" id="SSF46689">
    <property type="entry name" value="Homeodomain-like"/>
    <property type="match status" value="1"/>
</dbReference>
<evidence type="ECO:0000256" key="4">
    <source>
        <dbReference type="PROSITE-ProRule" id="PRU00335"/>
    </source>
</evidence>
<dbReference type="GO" id="GO:0000976">
    <property type="term" value="F:transcription cis-regulatory region binding"/>
    <property type="evidence" value="ECO:0007669"/>
    <property type="project" value="TreeGrafter"/>
</dbReference>
<organism evidence="6 7">
    <name type="scientific">Actinocorallia herbida</name>
    <dbReference type="NCBI Taxonomy" id="58109"/>
    <lineage>
        <taxon>Bacteria</taxon>
        <taxon>Bacillati</taxon>
        <taxon>Actinomycetota</taxon>
        <taxon>Actinomycetes</taxon>
        <taxon>Streptosporangiales</taxon>
        <taxon>Thermomonosporaceae</taxon>
        <taxon>Actinocorallia</taxon>
    </lineage>
</organism>
<dbReference type="Pfam" id="PF00440">
    <property type="entry name" value="TetR_N"/>
    <property type="match status" value="1"/>
</dbReference>
<protein>
    <submittedName>
        <fullName evidence="6">TetR family transcriptional regulator</fullName>
    </submittedName>
</protein>
<dbReference type="AlphaFoldDB" id="A0A3N1CNG5"/>
<sequence>MPRPRSLTPARIAEAALAVIDAEGLAALTMKAVAARLGMGTMSLYRYVADRAELEELVVERVLADVDTATPDGPWRERVAVLAGRVRAAVALHPNALPLTAAHRDGSPALARWSESVLEVLTGAGFAGEDRVVALRALVAYLVGAIELEHRGPLEGRSTRRMAELTGFPLLAATARDALALPPGAEFGRGLAALLDGLDGLAGSPPR</sequence>
<keyword evidence="7" id="KW-1185">Reference proteome</keyword>
<evidence type="ECO:0000256" key="2">
    <source>
        <dbReference type="ARBA" id="ARBA00023125"/>
    </source>
</evidence>
<keyword evidence="2 4" id="KW-0238">DNA-binding</keyword>
<reference evidence="6 7" key="1">
    <citation type="submission" date="2018-11" db="EMBL/GenBank/DDBJ databases">
        <title>Sequencing the genomes of 1000 actinobacteria strains.</title>
        <authorList>
            <person name="Klenk H.-P."/>
        </authorList>
    </citation>
    <scope>NUCLEOTIDE SEQUENCE [LARGE SCALE GENOMIC DNA]</scope>
    <source>
        <strain evidence="6 7">DSM 44254</strain>
    </source>
</reference>
<dbReference type="GO" id="GO:0045892">
    <property type="term" value="P:negative regulation of DNA-templated transcription"/>
    <property type="evidence" value="ECO:0007669"/>
    <property type="project" value="InterPro"/>
</dbReference>
<dbReference type="Gene3D" id="1.10.357.10">
    <property type="entry name" value="Tetracycline Repressor, domain 2"/>
    <property type="match status" value="1"/>
</dbReference>
<evidence type="ECO:0000256" key="1">
    <source>
        <dbReference type="ARBA" id="ARBA00023015"/>
    </source>
</evidence>